<proteinExistence type="predicted"/>
<dbReference type="PROSITE" id="PS50181">
    <property type="entry name" value="FBOX"/>
    <property type="match status" value="1"/>
</dbReference>
<feature type="domain" description="F-box" evidence="2">
    <location>
        <begin position="32"/>
        <end position="78"/>
    </location>
</feature>
<sequence length="747" mass="84974">MKVDTLGNSIEEEKTVTRRPLAVEKDQHHQKPHALSDLPLELLLIVFSHLDPKSLQTIALVCKNWYNISKDNSVWMQIFRIRYPLVPSHFSSIARTHQWRDELIKRETLLKNWRKGKGFQNTFTLNDLLFVSDLHADFQNNRMLAFDTHTGRLLTCNINNGSSMDSNISSVPSGTTSYDISKHFIFYGRWDGKVFGSLINHKNILMSGVKEFQDPQHQGMITSVHLIKTDLAKQGKMGGFSGDQHGNLRGWDLKNGEKMLSLNISSLPLVKIESNGKDVIVVLSNNGDLFIIDNVFSLFDSSPKVTKLYHFENEEEDDQISTKMIVDYGGQKIILYNNHKLEIISYASDNFGNYCTLMLESDESIYKASLEQNNTQFSVQDEDIVGGDPLMMGVLLRSGKVMVINVRENVFEIEPITSFYPQLINDDDYRRVITTDPNIDLPPLSVIAINSLVLLVGSYNGKAELYDVLTGEFLRGLTDKISRKTLDLISNQFLPISNIQTEQDLSAGVLIFGPVVRFFKFGDYYKDMDKKKRKLFVNDRKPSSNDVKRSLEEYEYDNYHENLKYEMLDRYNGQDAQDSDEELQMAMALSASMNNSSVNVTNSSSKYVTSHNDVDEDLMRAIELSKLDAESDADLTSALETSHIRETSSRTSDTIAGKVLKSVSSDSDNDLDEALDEDLKRALELSRREFNRIGKRPAYEPETDENANAEDDDNDDMDDDLRLAIELSKQTSDFDWQKEGSSTMRHQ</sequence>
<dbReference type="Proteomes" id="UP001165063">
    <property type="component" value="Unassembled WGS sequence"/>
</dbReference>
<dbReference type="Gene3D" id="6.10.140.100">
    <property type="match status" value="1"/>
</dbReference>
<dbReference type="GO" id="GO:0005737">
    <property type="term" value="C:cytoplasm"/>
    <property type="evidence" value="ECO:0007669"/>
    <property type="project" value="TreeGrafter"/>
</dbReference>
<dbReference type="Gene3D" id="1.20.1280.50">
    <property type="match status" value="1"/>
</dbReference>
<dbReference type="SMART" id="SM00256">
    <property type="entry name" value="FBOX"/>
    <property type="match status" value="1"/>
</dbReference>
<dbReference type="GO" id="GO:0019005">
    <property type="term" value="C:SCF ubiquitin ligase complex"/>
    <property type="evidence" value="ECO:0007669"/>
    <property type="project" value="TreeGrafter"/>
</dbReference>
<dbReference type="InterPro" id="IPR036047">
    <property type="entry name" value="F-box-like_dom_sf"/>
</dbReference>
<gene>
    <name evidence="3" type="ORF">Amon01_000121600</name>
</gene>
<dbReference type="InterPro" id="IPR015943">
    <property type="entry name" value="WD40/YVTN_repeat-like_dom_sf"/>
</dbReference>
<dbReference type="InterPro" id="IPR036322">
    <property type="entry name" value="WD40_repeat_dom_sf"/>
</dbReference>
<evidence type="ECO:0000259" key="2">
    <source>
        <dbReference type="PROSITE" id="PS50181"/>
    </source>
</evidence>
<dbReference type="SUPFAM" id="SSF81383">
    <property type="entry name" value="F-box domain"/>
    <property type="match status" value="1"/>
</dbReference>
<dbReference type="PROSITE" id="PS50330">
    <property type="entry name" value="UIM"/>
    <property type="match status" value="1"/>
</dbReference>
<comment type="caution">
    <text evidence="3">The sequence shown here is derived from an EMBL/GenBank/DDBJ whole genome shotgun (WGS) entry which is preliminary data.</text>
</comment>
<dbReference type="InterPro" id="IPR003903">
    <property type="entry name" value="UIM_dom"/>
</dbReference>
<feature type="compositionally biased region" description="Acidic residues" evidence="1">
    <location>
        <begin position="701"/>
        <end position="719"/>
    </location>
</feature>
<dbReference type="SMART" id="SM00726">
    <property type="entry name" value="UIM"/>
    <property type="match status" value="4"/>
</dbReference>
<dbReference type="EMBL" id="BSXU01000363">
    <property type="protein sequence ID" value="GMG20412.1"/>
    <property type="molecule type" value="Genomic_DNA"/>
</dbReference>
<dbReference type="OrthoDB" id="2095648at2759"/>
<dbReference type="Pfam" id="PF12937">
    <property type="entry name" value="F-box-like"/>
    <property type="match status" value="1"/>
</dbReference>
<dbReference type="InterPro" id="IPR001810">
    <property type="entry name" value="F-box_dom"/>
</dbReference>
<evidence type="ECO:0000313" key="4">
    <source>
        <dbReference type="Proteomes" id="UP001165063"/>
    </source>
</evidence>
<dbReference type="PANTHER" id="PTHR12874">
    <property type="entry name" value="F-BOX ONLY PROTEIN 48-RELATED"/>
    <property type="match status" value="1"/>
</dbReference>
<name>A0A9W7DH88_AMBMO</name>
<accession>A0A9W7DH88</accession>
<dbReference type="SUPFAM" id="SSF50978">
    <property type="entry name" value="WD40 repeat-like"/>
    <property type="match status" value="1"/>
</dbReference>
<keyword evidence="4" id="KW-1185">Reference proteome</keyword>
<dbReference type="PANTHER" id="PTHR12874:SF9">
    <property type="entry name" value="F-BOX ONLY PROTEIN 48"/>
    <property type="match status" value="1"/>
</dbReference>
<dbReference type="Pfam" id="PF02809">
    <property type="entry name" value="UIM"/>
    <property type="match status" value="4"/>
</dbReference>
<organism evidence="3 4">
    <name type="scientific">Ambrosiozyma monospora</name>
    <name type="common">Yeast</name>
    <name type="synonym">Endomycopsis monosporus</name>
    <dbReference type="NCBI Taxonomy" id="43982"/>
    <lineage>
        <taxon>Eukaryota</taxon>
        <taxon>Fungi</taxon>
        <taxon>Dikarya</taxon>
        <taxon>Ascomycota</taxon>
        <taxon>Saccharomycotina</taxon>
        <taxon>Pichiomycetes</taxon>
        <taxon>Pichiales</taxon>
        <taxon>Pichiaceae</taxon>
        <taxon>Ambrosiozyma</taxon>
    </lineage>
</organism>
<evidence type="ECO:0000256" key="1">
    <source>
        <dbReference type="SAM" id="MobiDB-lite"/>
    </source>
</evidence>
<protein>
    <submittedName>
        <fullName evidence="3">Unnamed protein product</fullName>
    </submittedName>
</protein>
<reference evidence="3" key="1">
    <citation type="submission" date="2023-04" db="EMBL/GenBank/DDBJ databases">
        <title>Ambrosiozyma monospora NBRC 1965.</title>
        <authorList>
            <person name="Ichikawa N."/>
            <person name="Sato H."/>
            <person name="Tonouchi N."/>
        </authorList>
    </citation>
    <scope>NUCLEOTIDE SEQUENCE</scope>
    <source>
        <strain evidence="3">NBRC 1965</strain>
    </source>
</reference>
<dbReference type="Gene3D" id="2.130.10.10">
    <property type="entry name" value="YVTN repeat-like/Quinoprotein amine dehydrogenase"/>
    <property type="match status" value="1"/>
</dbReference>
<evidence type="ECO:0000313" key="3">
    <source>
        <dbReference type="EMBL" id="GMG20412.1"/>
    </source>
</evidence>
<dbReference type="AlphaFoldDB" id="A0A9W7DH88"/>
<dbReference type="GO" id="GO:0031146">
    <property type="term" value="P:SCF-dependent proteasomal ubiquitin-dependent protein catabolic process"/>
    <property type="evidence" value="ECO:0007669"/>
    <property type="project" value="TreeGrafter"/>
</dbReference>
<feature type="region of interest" description="Disordered" evidence="1">
    <location>
        <begin position="694"/>
        <end position="724"/>
    </location>
</feature>